<keyword evidence="6" id="KW-0653">Protein transport</keyword>
<evidence type="ECO:0000259" key="12">
    <source>
        <dbReference type="Pfam" id="PF13180"/>
    </source>
</evidence>
<keyword evidence="7 10" id="KW-1133">Transmembrane helix</keyword>
<evidence type="ECO:0000256" key="5">
    <source>
        <dbReference type="ARBA" id="ARBA00022692"/>
    </source>
</evidence>
<evidence type="ECO:0000256" key="1">
    <source>
        <dbReference type="ARBA" id="ARBA00004533"/>
    </source>
</evidence>
<keyword evidence="4" id="KW-0997">Cell inner membrane</keyword>
<evidence type="ECO:0000256" key="6">
    <source>
        <dbReference type="ARBA" id="ARBA00022927"/>
    </source>
</evidence>
<dbReference type="Gene3D" id="2.30.30.830">
    <property type="match status" value="1"/>
</dbReference>
<dbReference type="SUPFAM" id="SSF50156">
    <property type="entry name" value="PDZ domain-like"/>
    <property type="match status" value="1"/>
</dbReference>
<dbReference type="EMBL" id="JAGRQC010000001">
    <property type="protein sequence ID" value="MBR0551021.1"/>
    <property type="molecule type" value="Genomic_DNA"/>
</dbReference>
<keyword evidence="14" id="KW-1185">Reference proteome</keyword>
<evidence type="ECO:0000256" key="7">
    <source>
        <dbReference type="ARBA" id="ARBA00022989"/>
    </source>
</evidence>
<comment type="subcellular location">
    <subcellularLocation>
        <location evidence="1">Cell inner membrane</location>
    </subcellularLocation>
</comment>
<evidence type="ECO:0000313" key="14">
    <source>
        <dbReference type="Proteomes" id="UP000676996"/>
    </source>
</evidence>
<dbReference type="Pfam" id="PF11356">
    <property type="entry name" value="T2SSC"/>
    <property type="match status" value="1"/>
</dbReference>
<feature type="domain" description="Type II secretion system protein GspC N-terminal" evidence="11">
    <location>
        <begin position="21"/>
        <end position="146"/>
    </location>
</feature>
<dbReference type="Proteomes" id="UP000676996">
    <property type="component" value="Unassembled WGS sequence"/>
</dbReference>
<keyword evidence="3" id="KW-1003">Cell membrane</keyword>
<feature type="domain" description="PDZ" evidence="12">
    <location>
        <begin position="202"/>
        <end position="259"/>
    </location>
</feature>
<dbReference type="Pfam" id="PF13180">
    <property type="entry name" value="PDZ_2"/>
    <property type="match status" value="1"/>
</dbReference>
<keyword evidence="8 10" id="KW-0472">Membrane</keyword>
<evidence type="ECO:0000256" key="4">
    <source>
        <dbReference type="ARBA" id="ARBA00022519"/>
    </source>
</evidence>
<sequence>MSDYRPSPRQIKTGLDMLTALMIVSVAFALAGLTWRLAGHAGVGAITVPSAGRPVAVTTDIGPAVALAPFGKSAIGDNGVPTSIEAELKGVIFAIPASLSTAFIAVGNDAPQNFGVGDSVGGATIAAIRRDRVILNNGGRIEYLALPDPTKAAGADQNASASPVYRTPPPGATPPAPTATQPSADDVMARFGATATGNGIRVGDNAPAGLQPGDVISSVNGTPVTDAASARAAYTAAQQSGSAQIQILRDGKTITVTVPTR</sequence>
<feature type="region of interest" description="Disordered" evidence="9">
    <location>
        <begin position="152"/>
        <end position="182"/>
    </location>
</feature>
<dbReference type="GO" id="GO:0015031">
    <property type="term" value="P:protein transport"/>
    <property type="evidence" value="ECO:0007669"/>
    <property type="project" value="UniProtKB-KW"/>
</dbReference>
<name>A0A8T4I9H2_9SPHN</name>
<evidence type="ECO:0000256" key="3">
    <source>
        <dbReference type="ARBA" id="ARBA00022475"/>
    </source>
</evidence>
<organism evidence="13 14">
    <name type="scientific">Stakelama marina</name>
    <dbReference type="NCBI Taxonomy" id="2826939"/>
    <lineage>
        <taxon>Bacteria</taxon>
        <taxon>Pseudomonadati</taxon>
        <taxon>Pseudomonadota</taxon>
        <taxon>Alphaproteobacteria</taxon>
        <taxon>Sphingomonadales</taxon>
        <taxon>Sphingomonadaceae</taxon>
        <taxon>Stakelama</taxon>
    </lineage>
</organism>
<keyword evidence="2" id="KW-0813">Transport</keyword>
<evidence type="ECO:0000256" key="8">
    <source>
        <dbReference type="ARBA" id="ARBA00023136"/>
    </source>
</evidence>
<dbReference type="InterPro" id="IPR036034">
    <property type="entry name" value="PDZ_sf"/>
</dbReference>
<reference evidence="13" key="1">
    <citation type="submission" date="2021-04" db="EMBL/GenBank/DDBJ databases">
        <title>Ouciella asimina sp. nov., isolated from the surface seawater in the hydrothermal field of Okinawa Trough.</title>
        <authorList>
            <person name="Shuang W."/>
        </authorList>
    </citation>
    <scope>NUCLEOTIDE SEQUENCE</scope>
    <source>
        <strain evidence="13">LXI357</strain>
    </source>
</reference>
<evidence type="ECO:0000313" key="13">
    <source>
        <dbReference type="EMBL" id="MBR0551021.1"/>
    </source>
</evidence>
<gene>
    <name evidence="13" type="ORF">J7S20_00710</name>
</gene>
<comment type="caution">
    <text evidence="13">The sequence shown here is derived from an EMBL/GenBank/DDBJ whole genome shotgun (WGS) entry which is preliminary data.</text>
</comment>
<feature type="transmembrane region" description="Helical" evidence="10">
    <location>
        <begin position="20"/>
        <end position="38"/>
    </location>
</feature>
<protein>
    <submittedName>
        <fullName evidence="13">PDZ domain-containing protein</fullName>
    </submittedName>
</protein>
<accession>A0A8T4I9H2</accession>
<feature type="compositionally biased region" description="Pro residues" evidence="9">
    <location>
        <begin position="166"/>
        <end position="177"/>
    </location>
</feature>
<evidence type="ECO:0000256" key="9">
    <source>
        <dbReference type="SAM" id="MobiDB-lite"/>
    </source>
</evidence>
<evidence type="ECO:0000256" key="10">
    <source>
        <dbReference type="SAM" id="Phobius"/>
    </source>
</evidence>
<proteinExistence type="predicted"/>
<evidence type="ECO:0000259" key="11">
    <source>
        <dbReference type="Pfam" id="PF11356"/>
    </source>
</evidence>
<keyword evidence="5 10" id="KW-0812">Transmembrane</keyword>
<dbReference type="InterPro" id="IPR001478">
    <property type="entry name" value="PDZ"/>
</dbReference>
<evidence type="ECO:0000256" key="2">
    <source>
        <dbReference type="ARBA" id="ARBA00022448"/>
    </source>
</evidence>
<dbReference type="Gene3D" id="2.30.42.10">
    <property type="match status" value="1"/>
</dbReference>
<dbReference type="InterPro" id="IPR024961">
    <property type="entry name" value="T2SS_GspC_N"/>
</dbReference>
<dbReference type="AlphaFoldDB" id="A0A8T4I9H2"/>
<dbReference type="GO" id="GO:0005886">
    <property type="term" value="C:plasma membrane"/>
    <property type="evidence" value="ECO:0007669"/>
    <property type="project" value="UniProtKB-SubCell"/>
</dbReference>